<proteinExistence type="predicted"/>
<comment type="caution">
    <text evidence="1">The sequence shown here is derived from an EMBL/GenBank/DDBJ whole genome shotgun (WGS) entry which is preliminary data.</text>
</comment>
<dbReference type="Proteomes" id="UP000242861">
    <property type="component" value="Unassembled WGS sequence"/>
</dbReference>
<dbReference type="InterPro" id="IPR029035">
    <property type="entry name" value="DHS-like_NAD/FAD-binding_dom"/>
</dbReference>
<organism evidence="1 2">
    <name type="scientific">Pseudomonas fluvialis</name>
    <dbReference type="NCBI Taxonomy" id="1793966"/>
    <lineage>
        <taxon>Bacteria</taxon>
        <taxon>Pseudomonadati</taxon>
        <taxon>Pseudomonadota</taxon>
        <taxon>Gammaproteobacteria</taxon>
        <taxon>Pseudomonadales</taxon>
        <taxon>Pseudomonadaceae</taxon>
        <taxon>Pseudomonas</taxon>
    </lineage>
</organism>
<dbReference type="EMBL" id="PIYS01000006">
    <property type="protein sequence ID" value="PKF71897.1"/>
    <property type="molecule type" value="Genomic_DNA"/>
</dbReference>
<name>A0A2I0CRV5_9PSED</name>
<dbReference type="AlphaFoldDB" id="A0A2I0CRV5"/>
<accession>A0A2I0CRV5</accession>
<dbReference type="SUPFAM" id="SSF52467">
    <property type="entry name" value="DHS-like NAD/FAD-binding domain"/>
    <property type="match status" value="1"/>
</dbReference>
<protein>
    <submittedName>
        <fullName evidence="1">SIR2 family protein</fullName>
    </submittedName>
</protein>
<dbReference type="RefSeq" id="WP_101193049.1">
    <property type="nucleotide sequence ID" value="NZ_PIYS01000006.1"/>
</dbReference>
<sequence>MSAHGNDWLEQLDRHLASPCLAWLLGAGVSYGANIPLMYPLTARVRELAAGNEHEQLLNALFDELPGDTHIEHVLSQLGDYTALATRTAAGSVNIAGHAYDKRQLTSTHEQILEWIADTIRWGIVPARNGAAAVVGNAENSLIRINDHSDFIRALFHTSQAGLQDRRKPVRIFTTNYDTLIEDSLALASVPYWDGFTGGAVAFRSYRFGDEEPKSGIRACVIKMHGSIDWHLGDDGKVWRVRSLDTYPNRNGLILIHPQATKYAATQRDPFAAQFDLFRRALSTRDDNVLAVCGYSFGDDHINQEIELCMGRMDSRTTLIAFAEEKDDQMPQCLTLWRNSSWGARVFVVTQNGIYVGNEGPLHPPEEGSSHKWWTFAGVTKLLRDGSESFL</sequence>
<evidence type="ECO:0000313" key="1">
    <source>
        <dbReference type="EMBL" id="PKF71897.1"/>
    </source>
</evidence>
<dbReference type="Pfam" id="PF13289">
    <property type="entry name" value="SIR2_2"/>
    <property type="match status" value="1"/>
</dbReference>
<evidence type="ECO:0000313" key="2">
    <source>
        <dbReference type="Proteomes" id="UP000242861"/>
    </source>
</evidence>
<gene>
    <name evidence="1" type="ORF">CW360_05755</name>
</gene>
<reference evidence="2" key="1">
    <citation type="submission" date="2017-12" db="EMBL/GenBank/DDBJ databases">
        <authorList>
            <person name="Yu X.-Y."/>
        </authorList>
    </citation>
    <scope>NUCLEOTIDE SEQUENCE [LARGE SCALE GENOMIC DNA]</scope>
    <source>
        <strain evidence="2">ZYSR67-Z</strain>
    </source>
</reference>